<organism evidence="1 2">
    <name type="scientific">Pseudomonas mercuritolerans</name>
    <dbReference type="NCBI Taxonomy" id="2951809"/>
    <lineage>
        <taxon>Bacteria</taxon>
        <taxon>Pseudomonadati</taxon>
        <taxon>Pseudomonadota</taxon>
        <taxon>Gammaproteobacteria</taxon>
        <taxon>Pseudomonadales</taxon>
        <taxon>Pseudomonadaceae</taxon>
        <taxon>Pseudomonas</taxon>
    </lineage>
</organism>
<sequence>MKEIKGFFDKLGSKALFDFYESSLYDSACGQDIVRVYAVSKNDLLKGDFKQDWKVWLGFG</sequence>
<keyword evidence="2" id="KW-1185">Reference proteome</keyword>
<name>A0ABT2Y1W9_9PSED</name>
<comment type="caution">
    <text evidence="1">The sequence shown here is derived from an EMBL/GenBank/DDBJ whole genome shotgun (WGS) entry which is preliminary data.</text>
</comment>
<evidence type="ECO:0000313" key="2">
    <source>
        <dbReference type="Proteomes" id="UP001063475"/>
    </source>
</evidence>
<dbReference type="EMBL" id="JAMSHA010000011">
    <property type="protein sequence ID" value="MCV2224947.1"/>
    <property type="molecule type" value="Genomic_DNA"/>
</dbReference>
<dbReference type="Proteomes" id="UP001063475">
    <property type="component" value="Unassembled WGS sequence"/>
</dbReference>
<evidence type="ECO:0000313" key="1">
    <source>
        <dbReference type="EMBL" id="MCV2224947.1"/>
    </source>
</evidence>
<dbReference type="RefSeq" id="WP_263471495.1">
    <property type="nucleotide sequence ID" value="NZ_JAMSHA010000011.1"/>
</dbReference>
<gene>
    <name evidence="1" type="ORF">ND528_25675</name>
</gene>
<proteinExistence type="predicted"/>
<accession>A0ABT2Y1W9</accession>
<protein>
    <submittedName>
        <fullName evidence="1">Uncharacterized protein</fullName>
    </submittedName>
</protein>
<reference evidence="1" key="1">
    <citation type="submission" date="2022-06" db="EMBL/GenBank/DDBJ databases">
        <title>De novo draft assembly of the Pseudomonas mercurotoleraris sp. nov., isolated from the plants rhizosphere.</title>
        <authorList>
            <person name="Robas M."/>
            <person name="Gonzalez D."/>
            <person name="Fernandez V.M."/>
            <person name="Luna L."/>
            <person name="Provanza A."/>
            <person name="Jimenez P.A."/>
        </authorList>
    </citation>
    <scope>NUCLEOTIDE SEQUENCE</scope>
    <source>
        <strain evidence="1">SAICEUPSM</strain>
    </source>
</reference>